<dbReference type="Pfam" id="PF00728">
    <property type="entry name" value="Glyco_hydro_20"/>
    <property type="match status" value="1"/>
</dbReference>
<evidence type="ECO:0000256" key="3">
    <source>
        <dbReference type="ARBA" id="ARBA00012663"/>
    </source>
</evidence>
<evidence type="ECO:0000256" key="5">
    <source>
        <dbReference type="ARBA" id="ARBA00023295"/>
    </source>
</evidence>
<evidence type="ECO:0000256" key="6">
    <source>
        <dbReference type="PIRSR" id="PIRSR625705-1"/>
    </source>
</evidence>
<dbReference type="Proteomes" id="UP000424805">
    <property type="component" value="Unassembled WGS sequence"/>
</dbReference>
<dbReference type="GO" id="GO:0016020">
    <property type="term" value="C:membrane"/>
    <property type="evidence" value="ECO:0007669"/>
    <property type="project" value="TreeGrafter"/>
</dbReference>
<feature type="domain" description="Glycoside hydrolase family 20 catalytic" evidence="8">
    <location>
        <begin position="146"/>
        <end position="495"/>
    </location>
</feature>
<dbReference type="EMBL" id="VWFP01000021">
    <property type="protein sequence ID" value="KAA4623553.1"/>
    <property type="molecule type" value="Genomic_DNA"/>
</dbReference>
<dbReference type="GO" id="GO:0030203">
    <property type="term" value="P:glycosaminoglycan metabolic process"/>
    <property type="evidence" value="ECO:0007669"/>
    <property type="project" value="TreeGrafter"/>
</dbReference>
<dbReference type="Gene3D" id="3.20.20.80">
    <property type="entry name" value="Glycosidases"/>
    <property type="match status" value="1"/>
</dbReference>
<dbReference type="AlphaFoldDB" id="A0A515IXM8"/>
<dbReference type="RefSeq" id="WP_032843164.1">
    <property type="nucleotide sequence ID" value="NZ_CAXSRA010000020.1"/>
</dbReference>
<dbReference type="PRINTS" id="PR00738">
    <property type="entry name" value="GLHYDRLASE20"/>
</dbReference>
<evidence type="ECO:0000313" key="12">
    <source>
        <dbReference type="Proteomes" id="UP000318823"/>
    </source>
</evidence>
<feature type="signal peptide" evidence="7">
    <location>
        <begin position="1"/>
        <end position="19"/>
    </location>
</feature>
<evidence type="ECO:0000256" key="7">
    <source>
        <dbReference type="SAM" id="SignalP"/>
    </source>
</evidence>
<reference evidence="11" key="2">
    <citation type="journal article" date="2018" name="Nature">
        <title>Human gut bacteria contain acquired interbacterial defence systems.</title>
        <authorList>
            <person name="Ross B.D."/>
            <person name="Verster A.J."/>
            <person name="Radey M.C."/>
            <person name="Schmidtke D.T."/>
            <person name="Pope C.E."/>
            <person name="Hoffman L.R."/>
            <person name="Hajjar A."/>
            <person name="Peterson S.B."/>
            <person name="Borenstein E."/>
            <person name="Mougous J."/>
        </authorList>
    </citation>
    <scope>NUCLEOTIDE SEQUENCE</scope>
    <source>
        <strain evidence="11">3725 D1 iv</strain>
    </source>
</reference>
<evidence type="ECO:0000256" key="4">
    <source>
        <dbReference type="ARBA" id="ARBA00022801"/>
    </source>
</evidence>
<accession>A0A515IXM8</accession>
<dbReference type="SUPFAM" id="SSF55545">
    <property type="entry name" value="beta-N-acetylhexosaminidase-like domain"/>
    <property type="match status" value="1"/>
</dbReference>
<dbReference type="PANTHER" id="PTHR22600:SF57">
    <property type="entry name" value="BETA-N-ACETYLHEXOSAMINIDASE"/>
    <property type="match status" value="1"/>
</dbReference>
<keyword evidence="4" id="KW-0378">Hydrolase</keyword>
<evidence type="ECO:0000256" key="1">
    <source>
        <dbReference type="ARBA" id="ARBA00001231"/>
    </source>
</evidence>
<evidence type="ECO:0000313" key="13">
    <source>
        <dbReference type="Proteomes" id="UP000424805"/>
    </source>
</evidence>
<protein>
    <recommendedName>
        <fullName evidence="3">beta-N-acetylhexosaminidase</fullName>
        <ecNumber evidence="3">3.2.1.52</ecNumber>
    </recommendedName>
</protein>
<dbReference type="EMBL" id="CP041395">
    <property type="protein sequence ID" value="QDM11877.1"/>
    <property type="molecule type" value="Genomic_DNA"/>
</dbReference>
<organism evidence="10 13">
    <name type="scientific">Bacteroides ovatus</name>
    <dbReference type="NCBI Taxonomy" id="28116"/>
    <lineage>
        <taxon>Bacteria</taxon>
        <taxon>Pseudomonadati</taxon>
        <taxon>Bacteroidota</taxon>
        <taxon>Bacteroidia</taxon>
        <taxon>Bacteroidales</taxon>
        <taxon>Bacteroidaceae</taxon>
        <taxon>Bacteroides</taxon>
    </lineage>
</organism>
<evidence type="ECO:0000256" key="2">
    <source>
        <dbReference type="ARBA" id="ARBA00006285"/>
    </source>
</evidence>
<dbReference type="SUPFAM" id="SSF51445">
    <property type="entry name" value="(Trans)glycosidases"/>
    <property type="match status" value="1"/>
</dbReference>
<dbReference type="Gene3D" id="3.30.379.10">
    <property type="entry name" value="Chitobiase/beta-hexosaminidase domain 2-like"/>
    <property type="match status" value="1"/>
</dbReference>
<reference evidence="11" key="4">
    <citation type="submission" date="2019-07" db="EMBL/GenBank/DDBJ databases">
        <authorList>
            <person name="Ross B.D."/>
            <person name="Verster A.J."/>
            <person name="Radey M.C."/>
            <person name="Schmidtke D.T."/>
            <person name="Pope C.E."/>
            <person name="Hoffman L.R."/>
            <person name="Hajjar A."/>
            <person name="Peterson S.B."/>
            <person name="Borenstein E."/>
            <person name="Mougous J.D."/>
        </authorList>
    </citation>
    <scope>NUCLEOTIDE SEQUENCE</scope>
    <source>
        <strain evidence="11">3725 D1 iv</strain>
    </source>
</reference>
<dbReference type="InterPro" id="IPR017853">
    <property type="entry name" value="GH"/>
</dbReference>
<reference evidence="12" key="1">
    <citation type="journal article" date="2018" name="J. Anim. Genet.">
        <title>Acquired interbacterial defense systems protect against interspecies antagonism in the human gut microbiome.</title>
        <authorList>
            <person name="Ross B.D."/>
            <person name="Verster A.J."/>
            <person name="Radey M.C."/>
            <person name="Schmidtke D.T."/>
            <person name="Pope C.E."/>
            <person name="Hoffman L.R."/>
            <person name="Hajjar A."/>
            <person name="Peterson S.B."/>
            <person name="Borenstein E."/>
            <person name="Mougous J."/>
        </authorList>
    </citation>
    <scope>NUCLEOTIDE SEQUENCE [LARGE SCALE GENOMIC DNA]</scope>
    <source>
        <strain evidence="12">3725 D1 iv</strain>
    </source>
</reference>
<dbReference type="CDD" id="cd06563">
    <property type="entry name" value="GH20_chitobiase-like"/>
    <property type="match status" value="1"/>
</dbReference>
<comment type="catalytic activity">
    <reaction evidence="1">
        <text>Hydrolysis of terminal non-reducing N-acetyl-D-hexosamine residues in N-acetyl-beta-D-hexosaminides.</text>
        <dbReference type="EC" id="3.2.1.52"/>
    </reaction>
</comment>
<feature type="active site" description="Proton donor" evidence="6">
    <location>
        <position position="321"/>
    </location>
</feature>
<dbReference type="GO" id="GO:0004563">
    <property type="term" value="F:beta-N-acetylhexosaminidase activity"/>
    <property type="evidence" value="ECO:0007669"/>
    <property type="project" value="UniProtKB-EC"/>
</dbReference>
<evidence type="ECO:0000259" key="9">
    <source>
        <dbReference type="Pfam" id="PF02838"/>
    </source>
</evidence>
<name>A0A515IXM8_BACOV</name>
<feature type="chain" id="PRO_5042377770" description="beta-N-acetylhexosaminidase" evidence="7">
    <location>
        <begin position="20"/>
        <end position="523"/>
    </location>
</feature>
<feature type="domain" description="Beta-hexosaminidase bacterial type N-terminal" evidence="9">
    <location>
        <begin position="23"/>
        <end position="142"/>
    </location>
</feature>
<dbReference type="EC" id="3.2.1.52" evidence="3"/>
<sequence>MRQILLLLCFLPLVLHGQAKITPILPLPDHVEYQEGTFLFPKELRVYAEQATATFQYMKAELEKRFDIRVLQIRQQEKADCILLNTHRNSQSEAYILTIKSSYIKMQADTETGLFYALQSLIQLMDGTRERPMRLAVQCIEDMPRFSWRSFMLDEARFFKGEEEVCRLLDVMAQLKMNVFHWHLTDDQGWRIEIKKYPLLTKIGSKRRDSQSGGFNSEIYIGEPHEGFYTQEQIKRILAYAKERHIKVVPEIEMPGHASAAIASYPWLGSSDEKIEVPVRFGKLYSVYNVIDPQVQTFLKEVVSEVLDLFQCDVIHVGGDEVRFNQWEANPMMVSYKKEKGFTSFMDIQIEFTNFMSRFIQEHGCSMMGWNEILGKNLHKDDHIAFADPSQKIASNVVVQFWKGELDEMRKAAENGYRLVNSFHAYTYLDYSYEDIPLHKAYEFDPIPKGLPQKYEKNIIGIGVQMWGEFIPTVERMNEQLYPRIAALAEVAWSNRKSDYDHFLSRLIGVKERWRSLGIQIKD</sequence>
<comment type="similarity">
    <text evidence="2">Belongs to the glycosyl hydrolase 20 family.</text>
</comment>
<gene>
    <name evidence="11" type="ORF">DYI28_25970</name>
    <name evidence="10" type="ORF">F3B90_18670</name>
</gene>
<evidence type="ECO:0000259" key="8">
    <source>
        <dbReference type="Pfam" id="PF00728"/>
    </source>
</evidence>
<dbReference type="PANTHER" id="PTHR22600">
    <property type="entry name" value="BETA-HEXOSAMINIDASE"/>
    <property type="match status" value="1"/>
</dbReference>
<dbReference type="InterPro" id="IPR029018">
    <property type="entry name" value="Hex-like_dom2"/>
</dbReference>
<proteinExistence type="inferred from homology"/>
<keyword evidence="7" id="KW-0732">Signal</keyword>
<dbReference type="PIRSF" id="PIRSF001093">
    <property type="entry name" value="B-hxosamndse_ab_euk"/>
    <property type="match status" value="1"/>
</dbReference>
<evidence type="ECO:0000313" key="11">
    <source>
        <dbReference type="EMBL" id="QDM11877.1"/>
    </source>
</evidence>
<dbReference type="GO" id="GO:0005975">
    <property type="term" value="P:carbohydrate metabolic process"/>
    <property type="evidence" value="ECO:0007669"/>
    <property type="project" value="InterPro"/>
</dbReference>
<dbReference type="InterPro" id="IPR025705">
    <property type="entry name" value="Beta_hexosaminidase_sua/sub"/>
</dbReference>
<evidence type="ECO:0000313" key="10">
    <source>
        <dbReference type="EMBL" id="KAA4623553.1"/>
    </source>
</evidence>
<keyword evidence="5" id="KW-0326">Glycosidase</keyword>
<reference evidence="10 13" key="3">
    <citation type="journal article" date="2019" name="Nat. Med.">
        <title>A library of human gut bacterial isolates paired with longitudinal multiomics data enables mechanistic microbiome research.</title>
        <authorList>
            <person name="Poyet M."/>
            <person name="Groussin M."/>
            <person name="Gibbons S.M."/>
            <person name="Avila-Pacheco J."/>
            <person name="Jiang X."/>
            <person name="Kearney S.M."/>
            <person name="Perrotta A.R."/>
            <person name="Berdy B."/>
            <person name="Zhao S."/>
            <person name="Lieberman T.D."/>
            <person name="Swanson P.K."/>
            <person name="Smith M."/>
            <person name="Roesemann S."/>
            <person name="Alexander J.E."/>
            <person name="Rich S.A."/>
            <person name="Livny J."/>
            <person name="Vlamakis H."/>
            <person name="Clish C."/>
            <person name="Bullock K."/>
            <person name="Deik A."/>
            <person name="Scott J."/>
            <person name="Pierce K.A."/>
            <person name="Xavier R.J."/>
            <person name="Alm E.J."/>
        </authorList>
    </citation>
    <scope>NUCLEOTIDE SEQUENCE [LARGE SCALE GENOMIC DNA]</scope>
    <source>
        <strain evidence="10 13">BIOML-A15</strain>
    </source>
</reference>
<dbReference type="Proteomes" id="UP000318823">
    <property type="component" value="Chromosome"/>
</dbReference>
<dbReference type="InterPro" id="IPR015882">
    <property type="entry name" value="HEX_bac_N"/>
</dbReference>
<dbReference type="Pfam" id="PF02838">
    <property type="entry name" value="Glyco_hydro_20b"/>
    <property type="match status" value="1"/>
</dbReference>
<dbReference type="InterPro" id="IPR015883">
    <property type="entry name" value="Glyco_hydro_20_cat"/>
</dbReference>